<feature type="region of interest" description="Disordered" evidence="5">
    <location>
        <begin position="338"/>
        <end position="366"/>
    </location>
</feature>
<feature type="transmembrane region" description="Helical" evidence="6">
    <location>
        <begin position="94"/>
        <end position="112"/>
    </location>
</feature>
<feature type="compositionally biased region" description="Polar residues" evidence="5">
    <location>
        <begin position="693"/>
        <end position="710"/>
    </location>
</feature>
<feature type="region of interest" description="Disordered" evidence="5">
    <location>
        <begin position="612"/>
        <end position="710"/>
    </location>
</feature>
<evidence type="ECO:0008006" key="9">
    <source>
        <dbReference type="Google" id="ProtNLM"/>
    </source>
</evidence>
<keyword evidence="2 6" id="KW-0812">Transmembrane</keyword>
<dbReference type="InterPro" id="IPR005178">
    <property type="entry name" value="Ostalpha/TMEM184C"/>
</dbReference>
<feature type="transmembrane region" description="Helical" evidence="6">
    <location>
        <begin position="231"/>
        <end position="252"/>
    </location>
</feature>
<feature type="compositionally biased region" description="Polar residues" evidence="5">
    <location>
        <begin position="644"/>
        <end position="657"/>
    </location>
</feature>
<gene>
    <name evidence="7" type="ORF">OC846_004180</name>
</gene>
<feature type="transmembrane region" description="Helical" evidence="6">
    <location>
        <begin position="193"/>
        <end position="211"/>
    </location>
</feature>
<evidence type="ECO:0000256" key="1">
    <source>
        <dbReference type="ARBA" id="ARBA00004141"/>
    </source>
</evidence>
<dbReference type="SMART" id="SM01417">
    <property type="entry name" value="Solute_trans_a"/>
    <property type="match status" value="1"/>
</dbReference>
<feature type="region of interest" description="Disordered" evidence="5">
    <location>
        <begin position="390"/>
        <end position="449"/>
    </location>
</feature>
<evidence type="ECO:0000313" key="8">
    <source>
        <dbReference type="Proteomes" id="UP001176517"/>
    </source>
</evidence>
<reference evidence="7" key="1">
    <citation type="journal article" date="2023" name="PhytoFront">
        <title>Draft Genome Resources of Seven Strains of Tilletia horrida, Causal Agent of Kernel Smut of Rice.</title>
        <authorList>
            <person name="Khanal S."/>
            <person name="Antony Babu S."/>
            <person name="Zhou X.G."/>
        </authorList>
    </citation>
    <scope>NUCLEOTIDE SEQUENCE</scope>
    <source>
        <strain evidence="7">TX6</strain>
    </source>
</reference>
<feature type="transmembrane region" description="Helical" evidence="6">
    <location>
        <begin position="264"/>
        <end position="288"/>
    </location>
</feature>
<dbReference type="AlphaFoldDB" id="A0AAN6JRC1"/>
<feature type="region of interest" description="Disordered" evidence="5">
    <location>
        <begin position="494"/>
        <end position="520"/>
    </location>
</feature>
<name>A0AAN6JRC1_9BASI</name>
<evidence type="ECO:0000256" key="5">
    <source>
        <dbReference type="SAM" id="MobiDB-lite"/>
    </source>
</evidence>
<dbReference type="Pfam" id="PF03619">
    <property type="entry name" value="Solute_trans_a"/>
    <property type="match status" value="1"/>
</dbReference>
<feature type="compositionally biased region" description="Acidic residues" evidence="5">
    <location>
        <begin position="435"/>
        <end position="449"/>
    </location>
</feature>
<comment type="caution">
    <text evidence="7">The sequence shown here is derived from an EMBL/GenBank/DDBJ whole genome shotgun (WGS) entry which is preliminary data.</text>
</comment>
<accession>A0AAN6JRC1</accession>
<feature type="transmembrane region" description="Helical" evidence="6">
    <location>
        <begin position="64"/>
        <end position="88"/>
    </location>
</feature>
<dbReference type="EMBL" id="JAPDMZ010000119">
    <property type="protein sequence ID" value="KAK0549161.1"/>
    <property type="molecule type" value="Genomic_DNA"/>
</dbReference>
<protein>
    <recommendedName>
        <fullName evidence="9">DUF300-domain-containing protein</fullName>
    </recommendedName>
</protein>
<feature type="compositionally biased region" description="Basic and acidic residues" evidence="5">
    <location>
        <begin position="338"/>
        <end position="352"/>
    </location>
</feature>
<dbReference type="Proteomes" id="UP001176517">
    <property type="component" value="Unassembled WGS sequence"/>
</dbReference>
<feature type="transmembrane region" description="Helical" evidence="6">
    <location>
        <begin position="22"/>
        <end position="43"/>
    </location>
</feature>
<evidence type="ECO:0000256" key="4">
    <source>
        <dbReference type="ARBA" id="ARBA00023136"/>
    </source>
</evidence>
<keyword evidence="8" id="KW-1185">Reference proteome</keyword>
<evidence type="ECO:0000256" key="2">
    <source>
        <dbReference type="ARBA" id="ARBA00022692"/>
    </source>
</evidence>
<feature type="compositionally biased region" description="Low complexity" evidence="5">
    <location>
        <begin position="501"/>
        <end position="513"/>
    </location>
</feature>
<feature type="compositionally biased region" description="Basic residues" evidence="5">
    <location>
        <begin position="618"/>
        <end position="632"/>
    </location>
</feature>
<organism evidence="7 8">
    <name type="scientific">Tilletia horrida</name>
    <dbReference type="NCBI Taxonomy" id="155126"/>
    <lineage>
        <taxon>Eukaryota</taxon>
        <taxon>Fungi</taxon>
        <taxon>Dikarya</taxon>
        <taxon>Basidiomycota</taxon>
        <taxon>Ustilaginomycotina</taxon>
        <taxon>Exobasidiomycetes</taxon>
        <taxon>Tilletiales</taxon>
        <taxon>Tilletiaceae</taxon>
        <taxon>Tilletia</taxon>
    </lineage>
</organism>
<comment type="subcellular location">
    <subcellularLocation>
        <location evidence="1">Membrane</location>
        <topology evidence="1">Multi-pass membrane protein</topology>
    </subcellularLocation>
</comment>
<dbReference type="GO" id="GO:0016020">
    <property type="term" value="C:membrane"/>
    <property type="evidence" value="ECO:0007669"/>
    <property type="project" value="UniProtKB-SubCell"/>
</dbReference>
<keyword evidence="4 6" id="KW-0472">Membrane</keyword>
<dbReference type="PANTHER" id="PTHR23423">
    <property type="entry name" value="ORGANIC SOLUTE TRANSPORTER-RELATED"/>
    <property type="match status" value="1"/>
</dbReference>
<evidence type="ECO:0000256" key="3">
    <source>
        <dbReference type="ARBA" id="ARBA00022989"/>
    </source>
</evidence>
<proteinExistence type="predicted"/>
<evidence type="ECO:0000313" key="7">
    <source>
        <dbReference type="EMBL" id="KAK0549161.1"/>
    </source>
</evidence>
<keyword evidence="3 6" id="KW-1133">Transmembrane helix</keyword>
<feature type="compositionally biased region" description="Basic residues" evidence="5">
    <location>
        <begin position="416"/>
        <end position="425"/>
    </location>
</feature>
<evidence type="ECO:0000256" key="6">
    <source>
        <dbReference type="SAM" id="Phobius"/>
    </source>
</evidence>
<sequence>MYSVVVDKQPPPLEGGGSGRSLPFPLLATAAGCSIFATLLSFYSIYAQLRAYYKPTLQRYTVRILVMVPIYAIASATSLFSLNSAFVVDVLRDLYEAVTLLSLFNLMIAYLGGERSILVLAHGRKPVPHPWPVRLFYPPLDVSNPHTFLAIKRGVLQYVQIKPVLAIATIATKLTGTYHEGKLGFNYYTLEQIIYNFSVFLSLYCLAMFWSCLSPDLAAFRVTPKFICIKGIIFFSFWQGLAVSIVVALGWITRIGPVADPQYLSIAITDILICLEMPFFAIGHLYAFSPRDYIERSSYYQARLPVKYAVRDSLGVYDMMSDAVDTIKGGMRHRYSELQDQHDDGDGDDKGGRGGQQKPPAVTLMGRVGAVLRTPYDVIKGWTRKRQTRRQGYTPLLQDDDSNGVDAYGSTDLEHGKKHRKPSHKPKSELYYHDSDDDDDDDDEEEEDELATRLRALTKEGVIGMLDFLTGQKFVDSHNDDETVVSCHFSLHEDEDHDQDTTPSSFSSSTTSTTPPPARLDDTEEMYEEARQLAKEDVCFPGHETGEQEEQLRKWIVDQEAAVRAAAYPSREEAAEEARHGLSGAAAAAATAVLPWVKRRRMREEELIRRMNTIRERKMARRDARKRNRAARRGGDEDDDDGVESSTAVVPAESSSQSKKRRKVKDKDKGKGKGKGRTRTTEAGQDELVSRVDPSTSETPGSSGARSSGQ</sequence>